<proteinExistence type="predicted"/>
<keyword evidence="3" id="KW-1185">Reference proteome</keyword>
<comment type="caution">
    <text evidence="2">The sequence shown here is derived from an EMBL/GenBank/DDBJ whole genome shotgun (WGS) entry which is preliminary data.</text>
</comment>
<accession>A0A399FDS2</accession>
<dbReference type="RefSeq" id="WP_119355596.1">
    <property type="nucleotide sequence ID" value="NZ_BJXM01000015.1"/>
</dbReference>
<dbReference type="Proteomes" id="UP000266178">
    <property type="component" value="Unassembled WGS sequence"/>
</dbReference>
<reference evidence="2 3" key="1">
    <citation type="submission" date="2018-08" db="EMBL/GenBank/DDBJ databases">
        <title>Meiothermus granaticius genome AF-68 sequencing project.</title>
        <authorList>
            <person name="Da Costa M.S."/>
            <person name="Albuquerque L."/>
            <person name="Raposo P."/>
            <person name="Froufe H.J.C."/>
            <person name="Barroso C.S."/>
            <person name="Egas C."/>
        </authorList>
    </citation>
    <scope>NUCLEOTIDE SEQUENCE [LARGE SCALE GENOMIC DNA]</scope>
    <source>
        <strain evidence="2 3">AF-68</strain>
    </source>
</reference>
<dbReference type="AlphaFoldDB" id="A0A399FDS2"/>
<organism evidence="2 3">
    <name type="scientific">Meiothermus granaticius NBRC 107808</name>
    <dbReference type="NCBI Taxonomy" id="1227551"/>
    <lineage>
        <taxon>Bacteria</taxon>
        <taxon>Thermotogati</taxon>
        <taxon>Deinococcota</taxon>
        <taxon>Deinococci</taxon>
        <taxon>Thermales</taxon>
        <taxon>Thermaceae</taxon>
        <taxon>Meiothermus</taxon>
    </lineage>
</organism>
<name>A0A399FDS2_9DEIN</name>
<gene>
    <name evidence="2" type="ORF">Mgrana_00052</name>
</gene>
<dbReference type="GO" id="GO:0046872">
    <property type="term" value="F:metal ion binding"/>
    <property type="evidence" value="ECO:0007669"/>
    <property type="project" value="InterPro"/>
</dbReference>
<dbReference type="Gene3D" id="3.30.70.100">
    <property type="match status" value="1"/>
</dbReference>
<evidence type="ECO:0000313" key="3">
    <source>
        <dbReference type="Proteomes" id="UP000266178"/>
    </source>
</evidence>
<sequence length="85" mass="9725">MRFSRPLSQAGHLTVALRDLDPAGNSLERLKRMLQESTGVISAYVSSSTEVVYIIYDPLLTSPEALRQIIQKAEVQTEEWPRRFY</sequence>
<feature type="domain" description="HMA" evidence="1">
    <location>
        <begin position="11"/>
        <end position="78"/>
    </location>
</feature>
<dbReference type="EMBL" id="QWLB01000001">
    <property type="protein sequence ID" value="RIH93966.1"/>
    <property type="molecule type" value="Genomic_DNA"/>
</dbReference>
<dbReference type="PROSITE" id="PS50846">
    <property type="entry name" value="HMA_2"/>
    <property type="match status" value="1"/>
</dbReference>
<dbReference type="InterPro" id="IPR006121">
    <property type="entry name" value="HMA_dom"/>
</dbReference>
<protein>
    <recommendedName>
        <fullName evidence="1">HMA domain-containing protein</fullName>
    </recommendedName>
</protein>
<dbReference type="InterPro" id="IPR036163">
    <property type="entry name" value="HMA_dom_sf"/>
</dbReference>
<evidence type="ECO:0000259" key="1">
    <source>
        <dbReference type="PROSITE" id="PS50846"/>
    </source>
</evidence>
<dbReference type="SUPFAM" id="SSF55008">
    <property type="entry name" value="HMA, heavy metal-associated domain"/>
    <property type="match status" value="1"/>
</dbReference>
<evidence type="ECO:0000313" key="2">
    <source>
        <dbReference type="EMBL" id="RIH93966.1"/>
    </source>
</evidence>